<evidence type="ECO:0000313" key="2">
    <source>
        <dbReference type="EMBL" id="MCM2393378.1"/>
    </source>
</evidence>
<evidence type="ECO:0000256" key="1">
    <source>
        <dbReference type="SAM" id="MobiDB-lite"/>
    </source>
</evidence>
<gene>
    <name evidence="2" type="ORF">NBG84_34755</name>
</gene>
<keyword evidence="3" id="KW-1185">Reference proteome</keyword>
<feature type="region of interest" description="Disordered" evidence="1">
    <location>
        <begin position="47"/>
        <end position="120"/>
    </location>
</feature>
<accession>A0ABT0UXS4</accession>
<name>A0ABT0UXS4_9ACTN</name>
<proteinExistence type="predicted"/>
<protein>
    <submittedName>
        <fullName evidence="2">DUF4254 domain-containing protein</fullName>
    </submittedName>
</protein>
<organism evidence="2 3">
    <name type="scientific">Streptomyces albipurpureus</name>
    <dbReference type="NCBI Taxonomy" id="2897419"/>
    <lineage>
        <taxon>Bacteria</taxon>
        <taxon>Bacillati</taxon>
        <taxon>Actinomycetota</taxon>
        <taxon>Actinomycetes</taxon>
        <taxon>Kitasatosporales</taxon>
        <taxon>Streptomycetaceae</taxon>
        <taxon>Streptomyces</taxon>
    </lineage>
</organism>
<comment type="caution">
    <text evidence="2">The sequence shown here is derived from an EMBL/GenBank/DDBJ whole genome shotgun (WGS) entry which is preliminary data.</text>
</comment>
<evidence type="ECO:0000313" key="3">
    <source>
        <dbReference type="Proteomes" id="UP001431429"/>
    </source>
</evidence>
<dbReference type="Pfam" id="PF14063">
    <property type="entry name" value="DUF4254"/>
    <property type="match status" value="1"/>
</dbReference>
<reference evidence="2" key="1">
    <citation type="submission" date="2022-06" db="EMBL/GenBank/DDBJ databases">
        <title>Genome public.</title>
        <authorList>
            <person name="Sun Q."/>
        </authorList>
    </citation>
    <scope>NUCLEOTIDE SEQUENCE</scope>
    <source>
        <strain evidence="2">CWNU-1</strain>
    </source>
</reference>
<dbReference type="Proteomes" id="UP001431429">
    <property type="component" value="Unassembled WGS sequence"/>
</dbReference>
<feature type="compositionally biased region" description="Polar residues" evidence="1">
    <location>
        <begin position="60"/>
        <end position="82"/>
    </location>
</feature>
<dbReference type="EMBL" id="JAMQAW010000070">
    <property type="protein sequence ID" value="MCM2393378.1"/>
    <property type="molecule type" value="Genomic_DNA"/>
</dbReference>
<sequence length="120" mass="12314">MLAERADEVLGSLADAGRADAPLHTETLASVVDRLSVLTLRIWHCDGRRPGTSWPAAVSPPSTASGRSCAQPSTRWSPTSSPDAVVSPYRPASSCTAGTTPPLKRSSRVGTCAGASPSVG</sequence>
<dbReference type="InterPro" id="IPR025350">
    <property type="entry name" value="DUF4254"/>
</dbReference>